<evidence type="ECO:0000313" key="3">
    <source>
        <dbReference type="Proteomes" id="UP000499080"/>
    </source>
</evidence>
<dbReference type="PROSITE" id="PS50802">
    <property type="entry name" value="OTU"/>
    <property type="match status" value="1"/>
</dbReference>
<protein>
    <recommendedName>
        <fullName evidence="1">OTU domain-containing protein</fullName>
    </recommendedName>
</protein>
<dbReference type="SUPFAM" id="SSF54001">
    <property type="entry name" value="Cysteine proteinases"/>
    <property type="match status" value="1"/>
</dbReference>
<proteinExistence type="predicted"/>
<organism evidence="2 3">
    <name type="scientific">Araneus ventricosus</name>
    <name type="common">Orbweaver spider</name>
    <name type="synonym">Epeira ventricosa</name>
    <dbReference type="NCBI Taxonomy" id="182803"/>
    <lineage>
        <taxon>Eukaryota</taxon>
        <taxon>Metazoa</taxon>
        <taxon>Ecdysozoa</taxon>
        <taxon>Arthropoda</taxon>
        <taxon>Chelicerata</taxon>
        <taxon>Arachnida</taxon>
        <taxon>Araneae</taxon>
        <taxon>Araneomorphae</taxon>
        <taxon>Entelegynae</taxon>
        <taxon>Araneoidea</taxon>
        <taxon>Araneidae</taxon>
        <taxon>Araneus</taxon>
    </lineage>
</organism>
<name>A0A4Y2GD99_ARAVE</name>
<evidence type="ECO:0000259" key="1">
    <source>
        <dbReference type="PROSITE" id="PS50802"/>
    </source>
</evidence>
<dbReference type="Proteomes" id="UP000499080">
    <property type="component" value="Unassembled WGS sequence"/>
</dbReference>
<comment type="caution">
    <text evidence="2">The sequence shown here is derived from an EMBL/GenBank/DDBJ whole genome shotgun (WGS) entry which is preliminary data.</text>
</comment>
<dbReference type="Gene3D" id="3.90.70.80">
    <property type="match status" value="1"/>
</dbReference>
<reference evidence="2 3" key="1">
    <citation type="journal article" date="2019" name="Sci. Rep.">
        <title>Orb-weaving spider Araneus ventricosus genome elucidates the spidroin gene catalogue.</title>
        <authorList>
            <person name="Kono N."/>
            <person name="Nakamura H."/>
            <person name="Ohtoshi R."/>
            <person name="Moran D.A.P."/>
            <person name="Shinohara A."/>
            <person name="Yoshida Y."/>
            <person name="Fujiwara M."/>
            <person name="Mori M."/>
            <person name="Tomita M."/>
            <person name="Arakawa K."/>
        </authorList>
    </citation>
    <scope>NUCLEOTIDE SEQUENCE [LARGE SCALE GENOMIC DNA]</scope>
</reference>
<dbReference type="OrthoDB" id="409956at2759"/>
<accession>A0A4Y2GD99</accession>
<evidence type="ECO:0000313" key="2">
    <source>
        <dbReference type="EMBL" id="GBM50578.1"/>
    </source>
</evidence>
<dbReference type="InterPro" id="IPR038765">
    <property type="entry name" value="Papain-like_cys_pep_sf"/>
</dbReference>
<keyword evidence="3" id="KW-1185">Reference proteome</keyword>
<feature type="domain" description="OTU" evidence="1">
    <location>
        <begin position="56"/>
        <end position="97"/>
    </location>
</feature>
<dbReference type="AlphaFoldDB" id="A0A4Y2GD99"/>
<dbReference type="EMBL" id="BGPR01001304">
    <property type="protein sequence ID" value="GBM50578.1"/>
    <property type="molecule type" value="Genomic_DNA"/>
</dbReference>
<sequence length="97" mass="10963">MEGGVGQTALDNLSRRHKLSHEIEIIEIHGVVRAGELSEDFTIDPNSSITMACQKYCKIPIVDDGNCLFRAISFRIYGSEDFHTEIHEEVIQNMKTI</sequence>
<gene>
    <name evidence="2" type="ORF">AVEN_266793_1</name>
</gene>
<dbReference type="InterPro" id="IPR003323">
    <property type="entry name" value="OTU_dom"/>
</dbReference>